<evidence type="ECO:0000259" key="1">
    <source>
        <dbReference type="Pfam" id="PF00882"/>
    </source>
</evidence>
<dbReference type="InterPro" id="IPR029002">
    <property type="entry name" value="PLPC/GPLD1"/>
</dbReference>
<dbReference type="Pfam" id="PF00882">
    <property type="entry name" value="Zn_dep_PLPC"/>
    <property type="match status" value="1"/>
</dbReference>
<reference evidence="2 3" key="1">
    <citation type="submission" date="2019-08" db="EMBL/GenBank/DDBJ databases">
        <title>In-depth cultivation of the pig gut microbiome towards novel bacterial diversity and tailored functional studies.</title>
        <authorList>
            <person name="Wylensek D."/>
            <person name="Hitch T.C.A."/>
            <person name="Clavel T."/>
        </authorList>
    </citation>
    <scope>NUCLEOTIDE SEQUENCE [LARGE SCALE GENOMIC DNA]</scope>
    <source>
        <strain evidence="2 3">WCA-389-WT-23B</strain>
    </source>
</reference>
<dbReference type="EMBL" id="VUMI01000004">
    <property type="protein sequence ID" value="MSS87507.1"/>
    <property type="molecule type" value="Genomic_DNA"/>
</dbReference>
<dbReference type="GeneID" id="86052223"/>
<proteinExistence type="predicted"/>
<name>A0A6N7WAJ2_9FIRM</name>
<organism evidence="2 3">
    <name type="scientific">Eisenbergiella porci</name>
    <dbReference type="NCBI Taxonomy" id="2652274"/>
    <lineage>
        <taxon>Bacteria</taxon>
        <taxon>Bacillati</taxon>
        <taxon>Bacillota</taxon>
        <taxon>Clostridia</taxon>
        <taxon>Lachnospirales</taxon>
        <taxon>Lachnospiraceae</taxon>
        <taxon>Eisenbergiella</taxon>
    </lineage>
</organism>
<gene>
    <name evidence="2" type="ORF">FYJ45_03855</name>
</gene>
<protein>
    <recommendedName>
        <fullName evidence="1">Phospholipase C/D domain-containing protein</fullName>
    </recommendedName>
</protein>
<sequence length="218" mass="26066">MASRLLHYLIASELAERQEIKDKNRFCIGALLPDLSGHEDGSYNTAHFWVELEKENKKGINWLLFRDRYEEQMEKDSLYLGYYCHLIMDSIWFCSIADKYIRNYPPEIKKARYKAGYRDYQRLNYLLGEKYNVRYNIYNIAAEEINEIKGELLENFLCALKDDIQYASEAKVEELEIYKLELMEEYINKSVALCESEMAAFFRGEERERPENYYVNII</sequence>
<dbReference type="AlphaFoldDB" id="A0A6N7WAJ2"/>
<evidence type="ECO:0000313" key="2">
    <source>
        <dbReference type="EMBL" id="MSS87507.1"/>
    </source>
</evidence>
<dbReference type="Proteomes" id="UP000436047">
    <property type="component" value="Unassembled WGS sequence"/>
</dbReference>
<dbReference type="RefSeq" id="WP_154463564.1">
    <property type="nucleotide sequence ID" value="NZ_JAXDZL010000155.1"/>
</dbReference>
<comment type="caution">
    <text evidence="2">The sequence shown here is derived from an EMBL/GenBank/DDBJ whole genome shotgun (WGS) entry which is preliminary data.</text>
</comment>
<keyword evidence="3" id="KW-1185">Reference proteome</keyword>
<accession>A0A6N7WAJ2</accession>
<feature type="domain" description="Phospholipase C/D" evidence="1">
    <location>
        <begin position="7"/>
        <end position="92"/>
    </location>
</feature>
<evidence type="ECO:0000313" key="3">
    <source>
        <dbReference type="Proteomes" id="UP000436047"/>
    </source>
</evidence>